<dbReference type="Pfam" id="PF00328">
    <property type="entry name" value="His_Phos_2"/>
    <property type="match status" value="1"/>
</dbReference>
<dbReference type="Proteomes" id="UP000075809">
    <property type="component" value="Unassembled WGS sequence"/>
</dbReference>
<dbReference type="CDD" id="cd07061">
    <property type="entry name" value="HP_HAP_like"/>
    <property type="match status" value="1"/>
</dbReference>
<dbReference type="SUPFAM" id="SSF53254">
    <property type="entry name" value="Phosphoglycerate mutase-like"/>
    <property type="match status" value="1"/>
</dbReference>
<sequence>MIDGNISMEEDTELRDLVVQTLESNGVLAKIRAELRASVFLALEEQDSVMNPEPLLNKTVKQYLSNSEGKLLFSLVREFLEYFGLDYTISVYDPETYFGKEYNYVGRNKLCEELGIVSTEPLLGEILKNSINGAFNSSQKNKTRHDVTNEDSTNFANATFEVSVPKIFHNESVSSNEILESISEQSPKVPINVTITDKKCKDIPTGADVVTDTSDYDKHQSSLRENTTDNDRIEGNRNNNVNFDKNNSNPYDTCMATNYVAQETDSTVTSIQMSPLSKSESLIKFDDSIVIDTQKNQNKDVTKQNSINSLELSIENNVQSKKPINAGSNFGKTIYFDEIIVGGERKNVSTMNKAEPFLEGLPTMNQKANSIFSDLPPLNGKKANINDLKELMDIGLATDGIDNYEEDFVSSASGSANEQSPIKEPDKIDSPLKLQTKKEEKPQSARTEDLSEEIEEMDEILSSTSCTCKKLEDQIQRKKKMFLRKLQGILEEPGGKSRDSNESALFYTGNARQSSSRKDPAFPHTNVCKDITRDNYMCYRCKHFLEIPRNLSSQPFSDGVPTFIEQCKNELNFIQAIVWLKSSITCVSQISVKQLQQIFNEQWNTCGEYNYCEDECTDIEQLRSSMDKNLSSRNTIVTSTPLNICDISCRTPQRTIRNLYARSEDPRSKPLNSMSANDLNESVKSLILGSSNNRYIAAREKKKDVKSYIIPETDVESILNDETYNDLIHEHQPNFELEKDTGCSMQITSKNSIQQKNKKIIENKHIFQKISQLCNTVIQNYFLVFRHGDRTPDNNGREMFPNDPYINYSFYPTGLGQLTIEGKKHEYRLGKFLRFRYNDFLGNLYVPKLLSARSSDYERTKMSLQLVLASLFPPKNVQRWNPLLNWQPIPTLYAPRIDDNIFLADECPQFLEEYNRILNSPEGQTKIDLFKDLMGNLTRLTGKNIQTLEDLYFLYHTFVAESSLGLTLPEWAYDYFPYGPLFDGIVAAYNVSNFTPLIRRLYAGPMIRAMTDSMIAAQNSNAPNTKIYLYSGHETNIAGMLHAFGVYKPHVPEYSSAVILELQQIQQEYYVKLVYYRGIPPTIKDLTIPGCDTLCPFDKYLDLIDDLIPSDEEMICDKRQTPSFAGTEYPAGLQNILENLIKRSAIEKNT</sequence>
<dbReference type="InterPro" id="IPR050645">
    <property type="entry name" value="Histidine_acid_phosphatase"/>
</dbReference>
<dbReference type="GO" id="GO:0003993">
    <property type="term" value="F:acid phosphatase activity"/>
    <property type="evidence" value="ECO:0007669"/>
    <property type="project" value="UniProtKB-EC"/>
</dbReference>
<dbReference type="PANTHER" id="PTHR11567:SF211">
    <property type="entry name" value="PROSTATIC ACID PHOSPHATASE"/>
    <property type="match status" value="1"/>
</dbReference>
<evidence type="ECO:0000313" key="10">
    <source>
        <dbReference type="EMBL" id="KYQ47583.1"/>
    </source>
</evidence>
<dbReference type="InterPro" id="IPR029033">
    <property type="entry name" value="His_PPase_superfam"/>
</dbReference>
<protein>
    <recommendedName>
        <fullName evidence="3">acid phosphatase</fullName>
        <ecNumber evidence="3">3.1.3.2</ecNumber>
    </recommendedName>
</protein>
<feature type="compositionally biased region" description="Basic and acidic residues" evidence="8">
    <location>
        <begin position="215"/>
        <end position="235"/>
    </location>
</feature>
<evidence type="ECO:0000256" key="1">
    <source>
        <dbReference type="ARBA" id="ARBA00000032"/>
    </source>
</evidence>
<keyword evidence="11" id="KW-1185">Reference proteome</keyword>
<dbReference type="AlphaFoldDB" id="A0A151WI99"/>
<evidence type="ECO:0000256" key="5">
    <source>
        <dbReference type="ARBA" id="ARBA00022801"/>
    </source>
</evidence>
<dbReference type="PANTHER" id="PTHR11567">
    <property type="entry name" value="ACID PHOSPHATASE-RELATED"/>
    <property type="match status" value="1"/>
</dbReference>
<feature type="compositionally biased region" description="Polar residues" evidence="8">
    <location>
        <begin position="410"/>
        <end position="420"/>
    </location>
</feature>
<evidence type="ECO:0000256" key="7">
    <source>
        <dbReference type="ARBA" id="ARBA00023180"/>
    </source>
</evidence>
<evidence type="ECO:0000259" key="9">
    <source>
        <dbReference type="Pfam" id="PF09398"/>
    </source>
</evidence>
<feature type="domain" description="FGFR1 oncogene partner (FOP) N-terminal dimerisation" evidence="9">
    <location>
        <begin position="54"/>
        <end position="128"/>
    </location>
</feature>
<keyword evidence="6" id="KW-1015">Disulfide bond</keyword>
<comment type="catalytic activity">
    <reaction evidence="1">
        <text>a phosphate monoester + H2O = an alcohol + phosphate</text>
        <dbReference type="Rhea" id="RHEA:15017"/>
        <dbReference type="ChEBI" id="CHEBI:15377"/>
        <dbReference type="ChEBI" id="CHEBI:30879"/>
        <dbReference type="ChEBI" id="CHEBI:43474"/>
        <dbReference type="ChEBI" id="CHEBI:67140"/>
        <dbReference type="EC" id="3.1.3.2"/>
    </reaction>
</comment>
<dbReference type="GO" id="GO:0034453">
    <property type="term" value="P:microtubule anchoring"/>
    <property type="evidence" value="ECO:0007669"/>
    <property type="project" value="InterPro"/>
</dbReference>
<feature type="compositionally biased region" description="Low complexity" evidence="8">
    <location>
        <begin position="236"/>
        <end position="248"/>
    </location>
</feature>
<dbReference type="InterPro" id="IPR000560">
    <property type="entry name" value="His_Pase_clade-2"/>
</dbReference>
<dbReference type="InterPro" id="IPR018993">
    <property type="entry name" value="FOP_dimerisation-dom_N"/>
</dbReference>
<accession>A0A151WI99</accession>
<evidence type="ECO:0000313" key="11">
    <source>
        <dbReference type="Proteomes" id="UP000075809"/>
    </source>
</evidence>
<feature type="region of interest" description="Disordered" evidence="8">
    <location>
        <begin position="409"/>
        <end position="453"/>
    </location>
</feature>
<comment type="similarity">
    <text evidence="2">Belongs to the histidine acid phosphatase family.</text>
</comment>
<dbReference type="Pfam" id="PF09398">
    <property type="entry name" value="FOP_dimer"/>
    <property type="match status" value="1"/>
</dbReference>
<evidence type="ECO:0000256" key="3">
    <source>
        <dbReference type="ARBA" id="ARBA00012646"/>
    </source>
</evidence>
<evidence type="ECO:0000256" key="4">
    <source>
        <dbReference type="ARBA" id="ARBA00022729"/>
    </source>
</evidence>
<evidence type="ECO:0000256" key="6">
    <source>
        <dbReference type="ARBA" id="ARBA00023157"/>
    </source>
</evidence>
<dbReference type="GO" id="GO:0005815">
    <property type="term" value="C:microtubule organizing center"/>
    <property type="evidence" value="ECO:0007669"/>
    <property type="project" value="InterPro"/>
</dbReference>
<feature type="region of interest" description="Disordered" evidence="8">
    <location>
        <begin position="210"/>
        <end position="248"/>
    </location>
</feature>
<evidence type="ECO:0000256" key="8">
    <source>
        <dbReference type="SAM" id="MobiDB-lite"/>
    </source>
</evidence>
<keyword evidence="4" id="KW-0732">Signal</keyword>
<proteinExistence type="inferred from homology"/>
<reference evidence="10 11" key="1">
    <citation type="submission" date="2015-09" db="EMBL/GenBank/DDBJ databases">
        <title>Trachymyrmex zeteki WGS genome.</title>
        <authorList>
            <person name="Nygaard S."/>
            <person name="Hu H."/>
            <person name="Boomsma J."/>
            <person name="Zhang G."/>
        </authorList>
    </citation>
    <scope>NUCLEOTIDE SEQUENCE [LARGE SCALE GENOMIC DNA]</scope>
    <source>
        <strain evidence="10">Tzet28-1</strain>
        <tissue evidence="10">Whole body</tissue>
    </source>
</reference>
<keyword evidence="7" id="KW-0325">Glycoprotein</keyword>
<dbReference type="STRING" id="64791.A0A151WI99"/>
<keyword evidence="5" id="KW-0378">Hydrolase</keyword>
<dbReference type="EMBL" id="KQ983089">
    <property type="protein sequence ID" value="KYQ47583.1"/>
    <property type="molecule type" value="Genomic_DNA"/>
</dbReference>
<dbReference type="EC" id="3.1.3.2" evidence="3"/>
<dbReference type="Gene3D" id="3.40.50.1240">
    <property type="entry name" value="Phosphoglycerate mutase-like"/>
    <property type="match status" value="1"/>
</dbReference>
<evidence type="ECO:0000256" key="2">
    <source>
        <dbReference type="ARBA" id="ARBA00005375"/>
    </source>
</evidence>
<organism evidence="10 11">
    <name type="scientific">Mycetomoellerius zeteki</name>
    <dbReference type="NCBI Taxonomy" id="64791"/>
    <lineage>
        <taxon>Eukaryota</taxon>
        <taxon>Metazoa</taxon>
        <taxon>Ecdysozoa</taxon>
        <taxon>Arthropoda</taxon>
        <taxon>Hexapoda</taxon>
        <taxon>Insecta</taxon>
        <taxon>Pterygota</taxon>
        <taxon>Neoptera</taxon>
        <taxon>Endopterygota</taxon>
        <taxon>Hymenoptera</taxon>
        <taxon>Apocrita</taxon>
        <taxon>Aculeata</taxon>
        <taxon>Formicoidea</taxon>
        <taxon>Formicidae</taxon>
        <taxon>Myrmicinae</taxon>
        <taxon>Mycetomoellerius</taxon>
    </lineage>
</organism>
<name>A0A151WI99_9HYME</name>
<feature type="compositionally biased region" description="Basic and acidic residues" evidence="8">
    <location>
        <begin position="421"/>
        <end position="449"/>
    </location>
</feature>
<dbReference type="Gene3D" id="1.20.960.40">
    <property type="match status" value="1"/>
</dbReference>
<gene>
    <name evidence="10" type="ORF">ALC60_13338</name>
</gene>